<dbReference type="InterPro" id="IPR022484">
    <property type="entry name" value="PEP-CTERM/exosrtase_acylTfrase"/>
</dbReference>
<name>E0UH33_GLOV7</name>
<evidence type="ECO:0000313" key="1">
    <source>
        <dbReference type="EMBL" id="ADN15632.1"/>
    </source>
</evidence>
<evidence type="ECO:0000313" key="2">
    <source>
        <dbReference type="Proteomes" id="UP000008206"/>
    </source>
</evidence>
<dbReference type="OrthoDB" id="582214at2"/>
<accession>E0UH33</accession>
<dbReference type="KEGG" id="cyj:Cyan7822_3695"/>
<dbReference type="Proteomes" id="UP000008206">
    <property type="component" value="Chromosome"/>
</dbReference>
<dbReference type="STRING" id="497965.Cyan7822_3695"/>
<sequence>MDSNIDLGDYFDNFFSVTVANTEFLKEQVYKIRYQVYCQELHYEAEENFPDQKERDPYDDRSIHILLKHKPTSTYMGCVRAVLGDSTQPDAPFPFENICQHNFDFSQQPRRNFFEISRLAVISQFRRRAGEENSSCGLSFFNTQPPEGIEEKRTASLIPMSLYLACTSIAVQLKIDAFTLMEARLQRHLRWSGIPCDQMGNFVEFHGKRGPFLLKQQEVMTSMKSDTRQLYNHIHAQISQSLPYLPQKVSEKIPQLSYSESFQLLKTA</sequence>
<dbReference type="HOGENOM" id="CLU_072758_1_0_3"/>
<gene>
    <name evidence="1" type="ordered locus">Cyan7822_3695</name>
</gene>
<organism evidence="1 2">
    <name type="scientific">Gloeothece verrucosa (strain PCC 7822)</name>
    <name type="common">Cyanothece sp. (strain PCC 7822)</name>
    <dbReference type="NCBI Taxonomy" id="497965"/>
    <lineage>
        <taxon>Bacteria</taxon>
        <taxon>Bacillati</taxon>
        <taxon>Cyanobacteriota</taxon>
        <taxon>Cyanophyceae</taxon>
        <taxon>Oscillatoriophycideae</taxon>
        <taxon>Chroococcales</taxon>
        <taxon>Aphanothecaceae</taxon>
        <taxon>Gloeothece</taxon>
        <taxon>Gloeothece verrucosa</taxon>
    </lineage>
</organism>
<keyword evidence="2" id="KW-1185">Reference proteome</keyword>
<dbReference type="EMBL" id="CP002198">
    <property type="protein sequence ID" value="ADN15632.1"/>
    <property type="molecule type" value="Genomic_DNA"/>
</dbReference>
<dbReference type="NCBIfam" id="TIGR03694">
    <property type="entry name" value="exosort_acyl"/>
    <property type="match status" value="1"/>
</dbReference>
<dbReference type="InterPro" id="IPR016181">
    <property type="entry name" value="Acyl_CoA_acyltransferase"/>
</dbReference>
<dbReference type="eggNOG" id="COG3916">
    <property type="taxonomic scope" value="Bacteria"/>
</dbReference>
<evidence type="ECO:0008006" key="3">
    <source>
        <dbReference type="Google" id="ProtNLM"/>
    </source>
</evidence>
<dbReference type="Pfam" id="PF13444">
    <property type="entry name" value="Acetyltransf_5"/>
    <property type="match status" value="1"/>
</dbReference>
<dbReference type="SUPFAM" id="SSF55729">
    <property type="entry name" value="Acyl-CoA N-acyltransferases (Nat)"/>
    <property type="match status" value="1"/>
</dbReference>
<dbReference type="Gene3D" id="3.40.630.30">
    <property type="match status" value="1"/>
</dbReference>
<protein>
    <recommendedName>
        <fullName evidence="3">PEP-CTERM/exosortase system-associated acyltransferase</fullName>
    </recommendedName>
</protein>
<dbReference type="AlphaFoldDB" id="E0UH33"/>
<proteinExistence type="predicted"/>
<reference evidence="2" key="1">
    <citation type="journal article" date="2011" name="MBio">
        <title>Novel metabolic attributes of the genus Cyanothece, comprising a group of unicellular nitrogen-fixing Cyanobacteria.</title>
        <authorList>
            <person name="Bandyopadhyay A."/>
            <person name="Elvitigala T."/>
            <person name="Welsh E."/>
            <person name="Stockel J."/>
            <person name="Liberton M."/>
            <person name="Min H."/>
            <person name="Sherman L.A."/>
            <person name="Pakrasi H.B."/>
        </authorList>
    </citation>
    <scope>NUCLEOTIDE SEQUENCE [LARGE SCALE GENOMIC DNA]</scope>
    <source>
        <strain evidence="2">PCC 7822</strain>
    </source>
</reference>
<dbReference type="RefSeq" id="WP_013323701.1">
    <property type="nucleotide sequence ID" value="NC_014501.1"/>
</dbReference>